<evidence type="ECO:0000313" key="3">
    <source>
        <dbReference type="EMBL" id="KAF2245232.1"/>
    </source>
</evidence>
<accession>A0A6A6I5K3</accession>
<reference evidence="3" key="1">
    <citation type="journal article" date="2020" name="Stud. Mycol.">
        <title>101 Dothideomycetes genomes: a test case for predicting lifestyles and emergence of pathogens.</title>
        <authorList>
            <person name="Haridas S."/>
            <person name="Albert R."/>
            <person name="Binder M."/>
            <person name="Bloem J."/>
            <person name="Labutti K."/>
            <person name="Salamov A."/>
            <person name="Andreopoulos B."/>
            <person name="Baker S."/>
            <person name="Barry K."/>
            <person name="Bills G."/>
            <person name="Bluhm B."/>
            <person name="Cannon C."/>
            <person name="Castanera R."/>
            <person name="Culley D."/>
            <person name="Daum C."/>
            <person name="Ezra D."/>
            <person name="Gonzalez J."/>
            <person name="Henrissat B."/>
            <person name="Kuo A."/>
            <person name="Liang C."/>
            <person name="Lipzen A."/>
            <person name="Lutzoni F."/>
            <person name="Magnuson J."/>
            <person name="Mondo S."/>
            <person name="Nolan M."/>
            <person name="Ohm R."/>
            <person name="Pangilinan J."/>
            <person name="Park H.-J."/>
            <person name="Ramirez L."/>
            <person name="Alfaro M."/>
            <person name="Sun H."/>
            <person name="Tritt A."/>
            <person name="Yoshinaga Y."/>
            <person name="Zwiers L.-H."/>
            <person name="Turgeon B."/>
            <person name="Goodwin S."/>
            <person name="Spatafora J."/>
            <person name="Crous P."/>
            <person name="Grigoriev I."/>
        </authorList>
    </citation>
    <scope>NUCLEOTIDE SEQUENCE</scope>
    <source>
        <strain evidence="3">CBS 122368</strain>
    </source>
</reference>
<name>A0A6A6I5K3_9PLEO</name>
<organism evidence="3 4">
    <name type="scientific">Trematosphaeria pertusa</name>
    <dbReference type="NCBI Taxonomy" id="390896"/>
    <lineage>
        <taxon>Eukaryota</taxon>
        <taxon>Fungi</taxon>
        <taxon>Dikarya</taxon>
        <taxon>Ascomycota</taxon>
        <taxon>Pezizomycotina</taxon>
        <taxon>Dothideomycetes</taxon>
        <taxon>Pleosporomycetidae</taxon>
        <taxon>Pleosporales</taxon>
        <taxon>Massarineae</taxon>
        <taxon>Trematosphaeriaceae</taxon>
        <taxon>Trematosphaeria</taxon>
    </lineage>
</organism>
<dbReference type="AlphaFoldDB" id="A0A6A6I5K3"/>
<evidence type="ECO:0000313" key="4">
    <source>
        <dbReference type="Proteomes" id="UP000800094"/>
    </source>
</evidence>
<feature type="region of interest" description="Disordered" evidence="2">
    <location>
        <begin position="1"/>
        <end position="21"/>
    </location>
</feature>
<keyword evidence="4" id="KW-1185">Reference proteome</keyword>
<dbReference type="Proteomes" id="UP000800094">
    <property type="component" value="Unassembled WGS sequence"/>
</dbReference>
<feature type="coiled-coil region" evidence="1">
    <location>
        <begin position="92"/>
        <end position="126"/>
    </location>
</feature>
<sequence length="129" mass="14627">MFSPPSKRLENGNVQVSYSHPPEGIGLPVLDSIEPISMKVTVTRDNLAQAEGRLIEISSKDFKKLLRRLDSQEELNRVQEYNKRQDEFARVNMQHAKALAQAQEEIRRRKAEAAEAAEVAEAAEEQNIK</sequence>
<dbReference type="EMBL" id="ML987201">
    <property type="protein sequence ID" value="KAF2245232.1"/>
    <property type="molecule type" value="Genomic_DNA"/>
</dbReference>
<evidence type="ECO:0000256" key="1">
    <source>
        <dbReference type="SAM" id="Coils"/>
    </source>
</evidence>
<keyword evidence="1" id="KW-0175">Coiled coil</keyword>
<proteinExistence type="predicted"/>
<evidence type="ECO:0000256" key="2">
    <source>
        <dbReference type="SAM" id="MobiDB-lite"/>
    </source>
</evidence>
<gene>
    <name evidence="3" type="ORF">BU26DRAFT_508535</name>
</gene>
<dbReference type="GeneID" id="54580418"/>
<protein>
    <submittedName>
        <fullName evidence="3">Uncharacterized protein</fullName>
    </submittedName>
</protein>
<dbReference type="RefSeq" id="XP_033680236.1">
    <property type="nucleotide sequence ID" value="XM_033827088.1"/>
</dbReference>